<dbReference type="InterPro" id="IPR051687">
    <property type="entry name" value="Peroxisomal_Beta-Oxidation"/>
</dbReference>
<sequence length="303" mass="31527">MDLSNKVAIVTGSGRGLGLAYAQQLARCGASVVVNDVNAETAETAVASITAEGGKAHAVVGAVGSTETAQALVDGAVEAFGRLDILVTNAGVLRDKVMWKMSDEDFDQVLNVHMRGTFTCVRAAVIRMREQGAGGRIICIGSPAGQRGNFGQTNYSGAKAGIVGMVRTWAMELQRAGITANAVVPVAATAMTETVPFLKPYVEAMHNGEELPAFARRELGFGSPQDAAGIVAYLAGDEAAEITGQAVAVGGDRLALWSHPDMTATAYHDGGWDPDAIAGEWPVTFAEHLESVGEKLPEKATAQ</sequence>
<dbReference type="PROSITE" id="PS00061">
    <property type="entry name" value="ADH_SHORT"/>
    <property type="match status" value="1"/>
</dbReference>
<feature type="domain" description="Ketoreductase" evidence="4">
    <location>
        <begin position="6"/>
        <end position="194"/>
    </location>
</feature>
<reference evidence="5 6" key="1">
    <citation type="submission" date="2020-07" db="EMBL/GenBank/DDBJ databases">
        <title>Sequencing the genomes of 1000 actinobacteria strains.</title>
        <authorList>
            <person name="Klenk H.-P."/>
        </authorList>
    </citation>
    <scope>NUCLEOTIDE SEQUENCE [LARGE SCALE GENOMIC DNA]</scope>
    <source>
        <strain evidence="5 6">CXB654</strain>
    </source>
</reference>
<dbReference type="AlphaFoldDB" id="A0A852TW58"/>
<dbReference type="Proteomes" id="UP000589036">
    <property type="component" value="Unassembled WGS sequence"/>
</dbReference>
<dbReference type="InterPro" id="IPR036291">
    <property type="entry name" value="NAD(P)-bd_dom_sf"/>
</dbReference>
<evidence type="ECO:0000313" key="5">
    <source>
        <dbReference type="EMBL" id="NYE47625.1"/>
    </source>
</evidence>
<dbReference type="SMART" id="SM00822">
    <property type="entry name" value="PKS_KR"/>
    <property type="match status" value="1"/>
</dbReference>
<comment type="caution">
    <text evidence="5">The sequence shown here is derived from an EMBL/GenBank/DDBJ whole genome shotgun (WGS) entry which is preliminary data.</text>
</comment>
<dbReference type="Gene3D" id="3.40.50.720">
    <property type="entry name" value="NAD(P)-binding Rossmann-like Domain"/>
    <property type="match status" value="1"/>
</dbReference>
<gene>
    <name evidence="5" type="ORF">HDA32_002745</name>
</gene>
<dbReference type="Pfam" id="PF00106">
    <property type="entry name" value="adh_short"/>
    <property type="match status" value="1"/>
</dbReference>
<dbReference type="PANTHER" id="PTHR45024:SF2">
    <property type="entry name" value="SCP2 DOMAIN-CONTAINING PROTEIN"/>
    <property type="match status" value="1"/>
</dbReference>
<dbReference type="InterPro" id="IPR057326">
    <property type="entry name" value="KR_dom"/>
</dbReference>
<keyword evidence="2 5" id="KW-0560">Oxidoreductase</keyword>
<comment type="similarity">
    <text evidence="1 3">Belongs to the short-chain dehydrogenases/reductases (SDR) family.</text>
</comment>
<dbReference type="InterPro" id="IPR002347">
    <property type="entry name" value="SDR_fam"/>
</dbReference>
<dbReference type="PANTHER" id="PTHR45024">
    <property type="entry name" value="DEHYDROGENASES, SHORT CHAIN"/>
    <property type="match status" value="1"/>
</dbReference>
<keyword evidence="6" id="KW-1185">Reference proteome</keyword>
<accession>A0A852TW58</accession>
<evidence type="ECO:0000256" key="3">
    <source>
        <dbReference type="RuleBase" id="RU000363"/>
    </source>
</evidence>
<dbReference type="RefSeq" id="WP_179643533.1">
    <property type="nucleotide sequence ID" value="NZ_BAAAYY010000015.1"/>
</dbReference>
<dbReference type="InterPro" id="IPR020904">
    <property type="entry name" value="Sc_DH/Rdtase_CS"/>
</dbReference>
<evidence type="ECO:0000256" key="2">
    <source>
        <dbReference type="ARBA" id="ARBA00023002"/>
    </source>
</evidence>
<dbReference type="EC" id="1.1.1.100" evidence="5"/>
<dbReference type="SUPFAM" id="SSF51735">
    <property type="entry name" value="NAD(P)-binding Rossmann-fold domains"/>
    <property type="match status" value="1"/>
</dbReference>
<evidence type="ECO:0000256" key="1">
    <source>
        <dbReference type="ARBA" id="ARBA00006484"/>
    </source>
</evidence>
<dbReference type="PRINTS" id="PR00081">
    <property type="entry name" value="GDHRDH"/>
</dbReference>
<organism evidence="5 6">
    <name type="scientific">Spinactinospora alkalitolerans</name>
    <dbReference type="NCBI Taxonomy" id="687207"/>
    <lineage>
        <taxon>Bacteria</taxon>
        <taxon>Bacillati</taxon>
        <taxon>Actinomycetota</taxon>
        <taxon>Actinomycetes</taxon>
        <taxon>Streptosporangiales</taxon>
        <taxon>Nocardiopsidaceae</taxon>
        <taxon>Spinactinospora</taxon>
    </lineage>
</organism>
<evidence type="ECO:0000259" key="4">
    <source>
        <dbReference type="SMART" id="SM00822"/>
    </source>
</evidence>
<dbReference type="FunFam" id="3.40.50.720:FF:000084">
    <property type="entry name" value="Short-chain dehydrogenase reductase"/>
    <property type="match status" value="1"/>
</dbReference>
<evidence type="ECO:0000313" key="6">
    <source>
        <dbReference type="Proteomes" id="UP000589036"/>
    </source>
</evidence>
<protein>
    <submittedName>
        <fullName evidence="5">3-oxoacyl-[acyl-carrier protein] reductase</fullName>
        <ecNumber evidence="5">1.1.1.100</ecNumber>
    </submittedName>
</protein>
<dbReference type="EMBL" id="JACCCC010000001">
    <property type="protein sequence ID" value="NYE47625.1"/>
    <property type="molecule type" value="Genomic_DNA"/>
</dbReference>
<proteinExistence type="inferred from homology"/>
<dbReference type="PRINTS" id="PR00080">
    <property type="entry name" value="SDRFAMILY"/>
</dbReference>
<dbReference type="GO" id="GO:0004316">
    <property type="term" value="F:3-oxoacyl-[acyl-carrier-protein] reductase (NADPH) activity"/>
    <property type="evidence" value="ECO:0007669"/>
    <property type="project" value="UniProtKB-EC"/>
</dbReference>
<name>A0A852TW58_9ACTN</name>